<gene>
    <name evidence="2" type="ORF">Q0812_09745</name>
</gene>
<evidence type="ECO:0000313" key="3">
    <source>
        <dbReference type="Proteomes" id="UP001169063"/>
    </source>
</evidence>
<keyword evidence="3" id="KW-1185">Reference proteome</keyword>
<organism evidence="2 3">
    <name type="scientific">Peiella sedimenti</name>
    <dbReference type="NCBI Taxonomy" id="3061083"/>
    <lineage>
        <taxon>Bacteria</taxon>
        <taxon>Pseudomonadati</taxon>
        <taxon>Pseudomonadota</taxon>
        <taxon>Alphaproteobacteria</taxon>
        <taxon>Caulobacterales</taxon>
        <taxon>Caulobacteraceae</taxon>
        <taxon>Peiella</taxon>
    </lineage>
</organism>
<dbReference type="Proteomes" id="UP001169063">
    <property type="component" value="Unassembled WGS sequence"/>
</dbReference>
<name>A0ABT8SMB8_9CAUL</name>
<dbReference type="Pfam" id="PF10135">
    <property type="entry name" value="Rod-binding"/>
    <property type="match status" value="1"/>
</dbReference>
<evidence type="ECO:0000313" key="2">
    <source>
        <dbReference type="EMBL" id="MDO1559709.1"/>
    </source>
</evidence>
<dbReference type="RefSeq" id="WP_302110145.1">
    <property type="nucleotide sequence ID" value="NZ_JAUKTR010000004.1"/>
</dbReference>
<evidence type="ECO:0000259" key="1">
    <source>
        <dbReference type="Pfam" id="PF10135"/>
    </source>
</evidence>
<comment type="caution">
    <text evidence="2">The sequence shown here is derived from an EMBL/GenBank/DDBJ whole genome shotgun (WGS) entry which is preliminary data.</text>
</comment>
<dbReference type="InterPro" id="IPR019301">
    <property type="entry name" value="Flagellar_prot_FlgJ_N"/>
</dbReference>
<accession>A0ABT8SMB8</accession>
<feature type="domain" description="Flagellar protein FlgJ N-terminal" evidence="1">
    <location>
        <begin position="52"/>
        <end position="90"/>
    </location>
</feature>
<reference evidence="2" key="1">
    <citation type="submission" date="2023-07" db="EMBL/GenBank/DDBJ databases">
        <title>Brevundimonas soil sp. nov., isolated from the soil of chemical plant.</title>
        <authorList>
            <person name="Wu N."/>
        </authorList>
    </citation>
    <scope>NUCLEOTIDE SEQUENCE</scope>
    <source>
        <strain evidence="2">XZ-24</strain>
    </source>
</reference>
<sequence length="109" mass="11218">MSGPVSLPTDVLRPTVQAPAGVHDVARAREAAVQFETAFLSSMLQPVFAGVSSQDSMFGGGAGEEAFRSFMVDAVARQAARSGGIGLADRVQAELLRAQGLELPSQGAS</sequence>
<protein>
    <submittedName>
        <fullName evidence="2">Rod-binding protein</fullName>
    </submittedName>
</protein>
<dbReference type="EMBL" id="JAUKTR010000004">
    <property type="protein sequence ID" value="MDO1559709.1"/>
    <property type="molecule type" value="Genomic_DNA"/>
</dbReference>
<proteinExistence type="predicted"/>